<keyword evidence="3" id="KW-1185">Reference proteome</keyword>
<gene>
    <name evidence="2" type="ORF">QOZ84_11110</name>
</gene>
<dbReference type="Pfam" id="PF13276">
    <property type="entry name" value="HTH_21"/>
    <property type="match status" value="1"/>
</dbReference>
<dbReference type="InterPro" id="IPR025948">
    <property type="entry name" value="HTH-like_dom"/>
</dbReference>
<sequence length="102" mass="12403">MLHTIKKENLYTAIKELNQIGYPVVLLCKFSGIARSSYYKWLNKIESKRELENKFIVNQIIEIYEEVKGIYGYRRITMNLNRRLNKKYNHKRIYRLMKSINL</sequence>
<protein>
    <submittedName>
        <fullName evidence="2">IS3 family transposase</fullName>
    </submittedName>
</protein>
<feature type="domain" description="HTH-like" evidence="1">
    <location>
        <begin position="51"/>
        <end position="99"/>
    </location>
</feature>
<comment type="caution">
    <text evidence="2">The sequence shown here is derived from an EMBL/GenBank/DDBJ whole genome shotgun (WGS) entry which is preliminary data.</text>
</comment>
<dbReference type="RefSeq" id="WP_284133032.1">
    <property type="nucleotide sequence ID" value="NZ_JASKYM010000005.1"/>
</dbReference>
<accession>A0ABT7EF33</accession>
<dbReference type="InterPro" id="IPR050900">
    <property type="entry name" value="Transposase_IS3/IS150/IS904"/>
</dbReference>
<evidence type="ECO:0000259" key="1">
    <source>
        <dbReference type="Pfam" id="PF13276"/>
    </source>
</evidence>
<proteinExistence type="predicted"/>
<organism evidence="2 3">
    <name type="scientific">Romboutsia sedimentorum</name>
    <dbReference type="NCBI Taxonomy" id="1368474"/>
    <lineage>
        <taxon>Bacteria</taxon>
        <taxon>Bacillati</taxon>
        <taxon>Bacillota</taxon>
        <taxon>Clostridia</taxon>
        <taxon>Peptostreptococcales</taxon>
        <taxon>Peptostreptococcaceae</taxon>
        <taxon>Romboutsia</taxon>
    </lineage>
</organism>
<dbReference type="PANTHER" id="PTHR46889:SF4">
    <property type="entry name" value="TRANSPOSASE INSO FOR INSERTION SEQUENCE ELEMENT IS911B-RELATED"/>
    <property type="match status" value="1"/>
</dbReference>
<reference evidence="2 3" key="1">
    <citation type="submission" date="2023-05" db="EMBL/GenBank/DDBJ databases">
        <title>Rombocin, a short stable natural nisin variant, displays selective antimicrobial activity against Listeria monocytogenes and employs dual mode of action to kill target bacterial strains.</title>
        <authorList>
            <person name="Wambui J."/>
            <person name="Stephan R."/>
            <person name="Kuipers O.P."/>
        </authorList>
    </citation>
    <scope>NUCLEOTIDE SEQUENCE [LARGE SCALE GENOMIC DNA]</scope>
    <source>
        <strain evidence="2 3">RC002</strain>
    </source>
</reference>
<dbReference type="EMBL" id="JASKYM010000005">
    <property type="protein sequence ID" value="MDK2564100.1"/>
    <property type="molecule type" value="Genomic_DNA"/>
</dbReference>
<evidence type="ECO:0000313" key="3">
    <source>
        <dbReference type="Proteomes" id="UP001301012"/>
    </source>
</evidence>
<dbReference type="Proteomes" id="UP001301012">
    <property type="component" value="Unassembled WGS sequence"/>
</dbReference>
<dbReference type="PANTHER" id="PTHR46889">
    <property type="entry name" value="TRANSPOSASE INSF FOR INSERTION SEQUENCE IS3B-RELATED"/>
    <property type="match status" value="1"/>
</dbReference>
<evidence type="ECO:0000313" key="2">
    <source>
        <dbReference type="EMBL" id="MDK2564100.1"/>
    </source>
</evidence>
<name>A0ABT7EF33_9FIRM</name>